<evidence type="ECO:0000313" key="2">
    <source>
        <dbReference type="Proteomes" id="UP001431131"/>
    </source>
</evidence>
<name>A0AAW5DXG3_9BACI</name>
<gene>
    <name evidence="1" type="ORF">MJG50_01635</name>
</gene>
<dbReference type="InterPro" id="IPR050696">
    <property type="entry name" value="FtsA/MreB"/>
</dbReference>
<dbReference type="Proteomes" id="UP001431131">
    <property type="component" value="Unassembled WGS sequence"/>
</dbReference>
<dbReference type="AlphaFoldDB" id="A0AAW5DXG3"/>
<comment type="caution">
    <text evidence="1">The sequence shown here is derived from an EMBL/GenBank/DDBJ whole genome shotgun (WGS) entry which is preliminary data.</text>
</comment>
<dbReference type="RefSeq" id="WP_240252261.1">
    <property type="nucleotide sequence ID" value="NZ_JAKTTI010000001.1"/>
</dbReference>
<organism evidence="1 2">
    <name type="scientific">Fredinandcohnia quinoae</name>
    <dbReference type="NCBI Taxonomy" id="2918902"/>
    <lineage>
        <taxon>Bacteria</taxon>
        <taxon>Bacillati</taxon>
        <taxon>Bacillota</taxon>
        <taxon>Bacilli</taxon>
        <taxon>Bacillales</taxon>
        <taxon>Bacillaceae</taxon>
        <taxon>Fredinandcohnia</taxon>
    </lineage>
</organism>
<accession>A0AAW5DXG3</accession>
<proteinExistence type="predicted"/>
<reference evidence="1" key="1">
    <citation type="submission" date="2022-02" db="EMBL/GenBank/DDBJ databases">
        <title>Fredinandcohnia quinoae sp. nov. isolated from Chenopodium quinoa seeds.</title>
        <authorList>
            <person name="Saati-Santamaria Z."/>
            <person name="Flores-Felix J.D."/>
            <person name="Igual J.M."/>
            <person name="Velazquez E."/>
            <person name="Garcia-Fraile P."/>
            <person name="Martinez-Molina E."/>
        </authorList>
    </citation>
    <scope>NUCLEOTIDE SEQUENCE</scope>
    <source>
        <strain evidence="1">SECRCQ15</strain>
    </source>
</reference>
<dbReference type="PANTHER" id="PTHR32432:SF13">
    <property type="entry name" value="ETHANOLAMINE AMMONIA-LYASE REACTIVASE EUTA"/>
    <property type="match status" value="1"/>
</dbReference>
<protein>
    <submittedName>
        <fullName evidence="1">Ethanolamine ammonia-lyase reactivating factor EutA</fullName>
    </submittedName>
</protein>
<dbReference type="PIRSF" id="PIRSF012293">
    <property type="entry name" value="EutA"/>
    <property type="match status" value="1"/>
</dbReference>
<keyword evidence="2" id="KW-1185">Reference proteome</keyword>
<dbReference type="InterPro" id="IPR009377">
    <property type="entry name" value="EutA"/>
</dbReference>
<dbReference type="Pfam" id="PF06277">
    <property type="entry name" value="EutA"/>
    <property type="match status" value="1"/>
</dbReference>
<sequence>MEKGILSVGIDIGTSTSKFIISFLKLGRISSHSSLPHYDIISRNVIYESEIISTPIKSSDEIDTESLSKWIEIEYKKANIRMEEIKSGAVIITGETAIKKNADALLHYLAGHSGDFVVAIAGASLEAILAGKGSGASEHSNYNKGTIANIDIGGGTANVAFFQNGDAIGMITFHVGGRLIEINHHGKILRVSPALNPWLEERGHDVKEGQKISFPSLKKIIKELCSEMLDVLSGRLSITELQTLVHSTSLDKLPKIDKVMISGGVGYLMKEKPPSTFQELSTYNDIGPLLATELLGQLKNYPFEVEAPTQTTRATVIGAGMQSTEISGSTIYLNKDALPLRNVPVMTVNLTEENNIEEIISNSFLNGKEIYGEQEDLPFAIYIVGLEYHSYSFIKKLAQVLSSLYISIFPTATSLVIICENDMAKALGQSIQLVVKSTIAIICIDQIAITQGDYIDIGQVVNETMVPVVVKTLAFS</sequence>
<dbReference type="PANTHER" id="PTHR32432">
    <property type="entry name" value="CELL DIVISION PROTEIN FTSA-RELATED"/>
    <property type="match status" value="1"/>
</dbReference>
<dbReference type="SUPFAM" id="SSF53067">
    <property type="entry name" value="Actin-like ATPase domain"/>
    <property type="match status" value="1"/>
</dbReference>
<dbReference type="InterPro" id="IPR043129">
    <property type="entry name" value="ATPase_NBD"/>
</dbReference>
<evidence type="ECO:0000313" key="1">
    <source>
        <dbReference type="EMBL" id="MCH1624014.1"/>
    </source>
</evidence>
<dbReference type="EMBL" id="JAKTTI010000001">
    <property type="protein sequence ID" value="MCH1624014.1"/>
    <property type="molecule type" value="Genomic_DNA"/>
</dbReference>